<proteinExistence type="predicted"/>
<organism evidence="1 2">
    <name type="scientific">Candidatus Magnetoglobus multicellularis str. Araruama</name>
    <dbReference type="NCBI Taxonomy" id="890399"/>
    <lineage>
        <taxon>Bacteria</taxon>
        <taxon>Pseudomonadati</taxon>
        <taxon>Thermodesulfobacteriota</taxon>
        <taxon>Desulfobacteria</taxon>
        <taxon>Desulfobacterales</taxon>
        <taxon>Desulfobacteraceae</taxon>
        <taxon>Candidatus Magnetoglobus</taxon>
    </lineage>
</organism>
<protein>
    <recommendedName>
        <fullName evidence="3">Transcriptional regulator</fullName>
    </recommendedName>
</protein>
<evidence type="ECO:0000313" key="1">
    <source>
        <dbReference type="EMBL" id="ETR66436.1"/>
    </source>
</evidence>
<reference evidence="2" key="1">
    <citation type="submission" date="2012-11" db="EMBL/GenBank/DDBJ databases">
        <authorList>
            <person name="Lucero-Rivera Y.E."/>
            <person name="Tovar-Ramirez D."/>
        </authorList>
    </citation>
    <scope>NUCLEOTIDE SEQUENCE [LARGE SCALE GENOMIC DNA]</scope>
    <source>
        <strain evidence="2">Araruama</strain>
    </source>
</reference>
<accession>A0A1V1NVC4</accession>
<sequence>MNMVRNGLVKRLRQGLYTRTDLTLGNMQVHPFSIATHIIRPSAISHWSALHFHGFTEQIPRIINAFTFKKVVTPDMRGDIGSLKRHHAWIIDEIRYEYITVKKSIFLELKKTGSMNFLEFP</sequence>
<dbReference type="AlphaFoldDB" id="A0A1V1NVC4"/>
<gene>
    <name evidence="1" type="ORF">OMM_12798</name>
</gene>
<comment type="caution">
    <text evidence="1">The sequence shown here is derived from an EMBL/GenBank/DDBJ whole genome shotgun (WGS) entry which is preliminary data.</text>
</comment>
<dbReference type="EMBL" id="ATBP01001987">
    <property type="protein sequence ID" value="ETR66436.1"/>
    <property type="molecule type" value="Genomic_DNA"/>
</dbReference>
<name>A0A1V1NVC4_9BACT</name>
<dbReference type="Proteomes" id="UP000189670">
    <property type="component" value="Unassembled WGS sequence"/>
</dbReference>
<evidence type="ECO:0008006" key="3">
    <source>
        <dbReference type="Google" id="ProtNLM"/>
    </source>
</evidence>
<evidence type="ECO:0000313" key="2">
    <source>
        <dbReference type="Proteomes" id="UP000189670"/>
    </source>
</evidence>